<accession>A0A3R8S5U2</accession>
<keyword evidence="7 13" id="KW-0819">tRNA processing</keyword>
<dbReference type="InterPro" id="IPR010923">
    <property type="entry name" value="T(6)A37_SUA5"/>
</dbReference>
<feature type="binding site" evidence="14">
    <location>
        <position position="149"/>
    </location>
    <ligand>
        <name>ATP</name>
        <dbReference type="ChEBI" id="CHEBI:30616"/>
    </ligand>
</feature>
<dbReference type="GO" id="GO:0000049">
    <property type="term" value="F:tRNA binding"/>
    <property type="evidence" value="ECO:0007669"/>
    <property type="project" value="TreeGrafter"/>
</dbReference>
<evidence type="ECO:0000313" key="16">
    <source>
        <dbReference type="EMBL" id="RRQ52527.1"/>
    </source>
</evidence>
<evidence type="ECO:0000256" key="3">
    <source>
        <dbReference type="ARBA" id="ARBA00012584"/>
    </source>
</evidence>
<feature type="binding site" evidence="14">
    <location>
        <position position="157"/>
    </location>
    <ligand>
        <name>ATP</name>
        <dbReference type="ChEBI" id="CHEBI:30616"/>
    </ligand>
</feature>
<feature type="binding site" evidence="14">
    <location>
        <position position="67"/>
    </location>
    <ligand>
        <name>ATP</name>
        <dbReference type="ChEBI" id="CHEBI:30616"/>
    </ligand>
</feature>
<feature type="binding site" evidence="14">
    <location>
        <position position="187"/>
    </location>
    <ligand>
        <name>L-threonine</name>
        <dbReference type="ChEBI" id="CHEBI:57926"/>
    </ligand>
</feature>
<evidence type="ECO:0000256" key="14">
    <source>
        <dbReference type="PIRSR" id="PIRSR004930-1"/>
    </source>
</evidence>
<dbReference type="OrthoDB" id="9814580at2"/>
<keyword evidence="17" id="KW-1185">Reference proteome</keyword>
<dbReference type="PROSITE" id="PS51163">
    <property type="entry name" value="YRDC"/>
    <property type="match status" value="1"/>
</dbReference>
<evidence type="ECO:0000256" key="1">
    <source>
        <dbReference type="ARBA" id="ARBA00004496"/>
    </source>
</evidence>
<comment type="similarity">
    <text evidence="2 13">Belongs to the SUA5 family.</text>
</comment>
<dbReference type="InterPro" id="IPR005145">
    <property type="entry name" value="Sua5_C"/>
</dbReference>
<dbReference type="RefSeq" id="WP_125230543.1">
    <property type="nucleotide sequence ID" value="NZ_RWJI01000001.1"/>
</dbReference>
<feature type="binding site" evidence="14">
    <location>
        <position position="123"/>
    </location>
    <ligand>
        <name>ATP</name>
        <dbReference type="ChEBI" id="CHEBI:30616"/>
    </ligand>
</feature>
<name>A0A3R8S5U2_9SPHN</name>
<keyword evidence="10 13" id="KW-0067">ATP-binding</keyword>
<evidence type="ECO:0000259" key="15">
    <source>
        <dbReference type="PROSITE" id="PS51163"/>
    </source>
</evidence>
<dbReference type="EMBL" id="RWJI01000001">
    <property type="protein sequence ID" value="RRQ52527.1"/>
    <property type="molecule type" value="Genomic_DNA"/>
</dbReference>
<evidence type="ECO:0000313" key="17">
    <source>
        <dbReference type="Proteomes" id="UP000268553"/>
    </source>
</evidence>
<dbReference type="GO" id="GO:0008033">
    <property type="term" value="P:tRNA processing"/>
    <property type="evidence" value="ECO:0007669"/>
    <property type="project" value="UniProtKB-KW"/>
</dbReference>
<dbReference type="NCBIfam" id="TIGR00057">
    <property type="entry name" value="L-threonylcarbamoyladenylate synthase"/>
    <property type="match status" value="1"/>
</dbReference>
<proteinExistence type="inferred from homology"/>
<reference evidence="16 17" key="1">
    <citation type="submission" date="2018-12" db="EMBL/GenBank/DDBJ databases">
        <authorList>
            <person name="Kim S.-J."/>
            <person name="Jung G.-Y."/>
        </authorList>
    </citation>
    <scope>NUCLEOTIDE SEQUENCE [LARGE SCALE GENOMIC DNA]</scope>
    <source>
        <strain evidence="16 17">03SU3-P</strain>
    </source>
</reference>
<organism evidence="16 17">
    <name type="scientific">Sphingorhabdus wooponensis</name>
    <dbReference type="NCBI Taxonomy" id="940136"/>
    <lineage>
        <taxon>Bacteria</taxon>
        <taxon>Pseudomonadati</taxon>
        <taxon>Pseudomonadota</taxon>
        <taxon>Alphaproteobacteria</taxon>
        <taxon>Sphingomonadales</taxon>
        <taxon>Sphingomonadaceae</taxon>
        <taxon>Sphingorhabdus</taxon>
    </lineage>
</organism>
<dbReference type="AlphaFoldDB" id="A0A3R8S5U2"/>
<dbReference type="SUPFAM" id="SSF55821">
    <property type="entry name" value="YrdC/RibB"/>
    <property type="match status" value="1"/>
</dbReference>
<dbReference type="EC" id="2.7.7.87" evidence="3 13"/>
<dbReference type="GO" id="GO:0005737">
    <property type="term" value="C:cytoplasm"/>
    <property type="evidence" value="ECO:0007669"/>
    <property type="project" value="UniProtKB-SubCell"/>
</dbReference>
<feature type="binding site" evidence="14">
    <location>
        <position position="40"/>
    </location>
    <ligand>
        <name>L-threonine</name>
        <dbReference type="ChEBI" id="CHEBI:57926"/>
    </ligand>
</feature>
<comment type="caution">
    <text evidence="16">The sequence shown here is derived from an EMBL/GenBank/DDBJ whole genome shotgun (WGS) entry which is preliminary data.</text>
</comment>
<comment type="catalytic activity">
    <reaction evidence="12 13">
        <text>L-threonine + hydrogencarbonate + ATP = L-threonylcarbamoyladenylate + diphosphate + H2O</text>
        <dbReference type="Rhea" id="RHEA:36407"/>
        <dbReference type="ChEBI" id="CHEBI:15377"/>
        <dbReference type="ChEBI" id="CHEBI:17544"/>
        <dbReference type="ChEBI" id="CHEBI:30616"/>
        <dbReference type="ChEBI" id="CHEBI:33019"/>
        <dbReference type="ChEBI" id="CHEBI:57926"/>
        <dbReference type="ChEBI" id="CHEBI:73682"/>
        <dbReference type="EC" id="2.7.7.87"/>
    </reaction>
</comment>
<evidence type="ECO:0000256" key="8">
    <source>
        <dbReference type="ARBA" id="ARBA00022695"/>
    </source>
</evidence>
<keyword evidence="8 13" id="KW-0548">Nucleotidyltransferase</keyword>
<feature type="binding site" evidence="14">
    <location>
        <position position="72"/>
    </location>
    <ligand>
        <name>L-threonine</name>
        <dbReference type="ChEBI" id="CHEBI:57926"/>
    </ligand>
</feature>
<evidence type="ECO:0000256" key="13">
    <source>
        <dbReference type="PIRNR" id="PIRNR004930"/>
    </source>
</evidence>
<dbReference type="InterPro" id="IPR038385">
    <property type="entry name" value="Sua5/YwlC_C"/>
</dbReference>
<feature type="binding site" evidence="14">
    <location>
        <position position="147"/>
    </location>
    <ligand>
        <name>L-threonine</name>
        <dbReference type="ChEBI" id="CHEBI:57926"/>
    </ligand>
</feature>
<evidence type="ECO:0000256" key="2">
    <source>
        <dbReference type="ARBA" id="ARBA00007663"/>
    </source>
</evidence>
<feature type="binding site" evidence="14">
    <location>
        <position position="127"/>
    </location>
    <ligand>
        <name>L-threonine</name>
        <dbReference type="ChEBI" id="CHEBI:57926"/>
    </ligand>
</feature>
<dbReference type="Pfam" id="PF01300">
    <property type="entry name" value="Sua5_yciO_yrdC"/>
    <property type="match status" value="1"/>
</dbReference>
<dbReference type="GO" id="GO:0003725">
    <property type="term" value="F:double-stranded RNA binding"/>
    <property type="evidence" value="ECO:0007669"/>
    <property type="project" value="UniProtKB-UniRule"/>
</dbReference>
<dbReference type="GO" id="GO:0005524">
    <property type="term" value="F:ATP binding"/>
    <property type="evidence" value="ECO:0007669"/>
    <property type="project" value="UniProtKB-UniRule"/>
</dbReference>
<comment type="function">
    <text evidence="13">Required for the formation of a threonylcarbamoyl group on adenosine at position 37 (t(6)A37) in tRNAs that read codons beginning with adenine.</text>
</comment>
<dbReference type="GO" id="GO:0061710">
    <property type="term" value="F:L-threonylcarbamoyladenylate synthase"/>
    <property type="evidence" value="ECO:0007669"/>
    <property type="project" value="UniProtKB-EC"/>
</dbReference>
<keyword evidence="9 13" id="KW-0547">Nucleotide-binding</keyword>
<keyword evidence="6 13" id="KW-0808">Transferase</keyword>
<gene>
    <name evidence="16" type="ORF">D7D48_06740</name>
</gene>
<dbReference type="Proteomes" id="UP000268553">
    <property type="component" value="Unassembled WGS sequence"/>
</dbReference>
<comment type="subcellular location">
    <subcellularLocation>
        <location evidence="1 13">Cytoplasm</location>
    </subcellularLocation>
</comment>
<evidence type="ECO:0000256" key="6">
    <source>
        <dbReference type="ARBA" id="ARBA00022679"/>
    </source>
</evidence>
<dbReference type="PIRSF" id="PIRSF004930">
    <property type="entry name" value="Tln_factor_SUA5"/>
    <property type="match status" value="1"/>
</dbReference>
<dbReference type="FunFam" id="3.90.870.10:FF:000009">
    <property type="entry name" value="Threonylcarbamoyl-AMP synthase, putative"/>
    <property type="match status" value="1"/>
</dbReference>
<keyword evidence="5 13" id="KW-0963">Cytoplasm</keyword>
<sequence>MMFGSNTLGNGWVVPADDAAITAAGQLLHAGQIVAIPTETVYGLAADAQNAEAVAHIYAAKGRPDFNPLIVHVRDRKAAEKLGVFNATAQALAEAFWPGPLTLVLPLQPNAPVARAVTAGLPTIAIRCPAHPVMQALLLKSDLSLAAPSANRSGAISPTRADHVLKGLGGAVPMILDGGPCSAGLESTIVAVRDDGWQILRPGPVSSMDIEQMLGYPPLSVPMSGIEAPGQMASHYAPSKPVRLNVTAPEKGEYLIGFGAIAGDENLSATGDLAQAAANLFEALHNADASLANAIAVAPIPHEGIGNAMNDRLARAAVR</sequence>
<feature type="domain" description="YrdC-like" evidence="15">
    <location>
        <begin position="18"/>
        <end position="205"/>
    </location>
</feature>
<dbReference type="InterPro" id="IPR050156">
    <property type="entry name" value="TC-AMP_synthase_SUA5"/>
</dbReference>
<dbReference type="PANTHER" id="PTHR17490">
    <property type="entry name" value="SUA5"/>
    <property type="match status" value="1"/>
</dbReference>
<dbReference type="InterPro" id="IPR017945">
    <property type="entry name" value="DHBP_synth_RibB-like_a/b_dom"/>
</dbReference>
<feature type="binding site" evidence="14">
    <location>
        <position position="201"/>
    </location>
    <ligand>
        <name>ATP</name>
        <dbReference type="ChEBI" id="CHEBI:30616"/>
    </ligand>
</feature>
<feature type="binding site" evidence="14">
    <location>
        <position position="63"/>
    </location>
    <ligand>
        <name>ATP</name>
        <dbReference type="ChEBI" id="CHEBI:30616"/>
    </ligand>
</feature>
<dbReference type="PANTHER" id="PTHR17490:SF16">
    <property type="entry name" value="THREONYLCARBAMOYL-AMP SYNTHASE"/>
    <property type="match status" value="1"/>
</dbReference>
<evidence type="ECO:0000256" key="7">
    <source>
        <dbReference type="ARBA" id="ARBA00022694"/>
    </source>
</evidence>
<evidence type="ECO:0000256" key="11">
    <source>
        <dbReference type="ARBA" id="ARBA00029774"/>
    </source>
</evidence>
<evidence type="ECO:0000256" key="12">
    <source>
        <dbReference type="ARBA" id="ARBA00048366"/>
    </source>
</evidence>
<evidence type="ECO:0000256" key="4">
    <source>
        <dbReference type="ARBA" id="ARBA00015492"/>
    </source>
</evidence>
<evidence type="ECO:0000256" key="9">
    <source>
        <dbReference type="ARBA" id="ARBA00022741"/>
    </source>
</evidence>
<feature type="binding site" evidence="14">
    <location>
        <position position="236"/>
    </location>
    <ligand>
        <name>ATP</name>
        <dbReference type="ChEBI" id="CHEBI:30616"/>
    </ligand>
</feature>
<protein>
    <recommendedName>
        <fullName evidence="4 13">Threonylcarbamoyl-AMP synthase</fullName>
        <shortName evidence="13">TC-AMP synthase</shortName>
        <ecNumber evidence="3 13">2.7.7.87</ecNumber>
    </recommendedName>
    <alternativeName>
        <fullName evidence="11 13">L-threonylcarbamoyladenylate synthase</fullName>
    </alternativeName>
</protein>
<dbReference type="Gene3D" id="3.40.50.11030">
    <property type="entry name" value="Threonylcarbamoyl-AMP synthase, C-terminal domain"/>
    <property type="match status" value="1"/>
</dbReference>
<dbReference type="InterPro" id="IPR006070">
    <property type="entry name" value="Sua5-like_dom"/>
</dbReference>
<dbReference type="Pfam" id="PF03481">
    <property type="entry name" value="Sua5_C"/>
    <property type="match status" value="1"/>
</dbReference>
<dbReference type="Gene3D" id="3.90.870.10">
    <property type="entry name" value="DHBP synthase"/>
    <property type="match status" value="1"/>
</dbReference>
<dbReference type="GO" id="GO:0006450">
    <property type="term" value="P:regulation of translational fidelity"/>
    <property type="evidence" value="ECO:0007669"/>
    <property type="project" value="TreeGrafter"/>
</dbReference>
<evidence type="ECO:0000256" key="5">
    <source>
        <dbReference type="ARBA" id="ARBA00022490"/>
    </source>
</evidence>
<evidence type="ECO:0000256" key="10">
    <source>
        <dbReference type="ARBA" id="ARBA00022840"/>
    </source>
</evidence>